<dbReference type="AlphaFoldDB" id="A0AAN9MRB0"/>
<organism evidence="1 2">
    <name type="scientific">Phaseolus coccineus</name>
    <name type="common">Scarlet runner bean</name>
    <name type="synonym">Phaseolus multiflorus</name>
    <dbReference type="NCBI Taxonomy" id="3886"/>
    <lineage>
        <taxon>Eukaryota</taxon>
        <taxon>Viridiplantae</taxon>
        <taxon>Streptophyta</taxon>
        <taxon>Embryophyta</taxon>
        <taxon>Tracheophyta</taxon>
        <taxon>Spermatophyta</taxon>
        <taxon>Magnoliopsida</taxon>
        <taxon>eudicotyledons</taxon>
        <taxon>Gunneridae</taxon>
        <taxon>Pentapetalae</taxon>
        <taxon>rosids</taxon>
        <taxon>fabids</taxon>
        <taxon>Fabales</taxon>
        <taxon>Fabaceae</taxon>
        <taxon>Papilionoideae</taxon>
        <taxon>50 kb inversion clade</taxon>
        <taxon>NPAAA clade</taxon>
        <taxon>indigoferoid/millettioid clade</taxon>
        <taxon>Phaseoleae</taxon>
        <taxon>Phaseolus</taxon>
    </lineage>
</organism>
<gene>
    <name evidence="1" type="ORF">VNO80_16012</name>
</gene>
<dbReference type="Proteomes" id="UP001374584">
    <property type="component" value="Unassembled WGS sequence"/>
</dbReference>
<name>A0AAN9MRB0_PHACN</name>
<proteinExistence type="predicted"/>
<keyword evidence="2" id="KW-1185">Reference proteome</keyword>
<evidence type="ECO:0000313" key="1">
    <source>
        <dbReference type="EMBL" id="KAK7356737.1"/>
    </source>
</evidence>
<sequence>MMKSLAVSAVLAGGRHGLGGTSGCRGLSGAGRWASQMRRENGFGAAWSESGFGATLGGERLRWLGGRRRRHDAGGGRRRGRR</sequence>
<dbReference type="EMBL" id="JAYMYR010000006">
    <property type="protein sequence ID" value="KAK7356737.1"/>
    <property type="molecule type" value="Genomic_DNA"/>
</dbReference>
<accession>A0AAN9MRB0</accession>
<evidence type="ECO:0000313" key="2">
    <source>
        <dbReference type="Proteomes" id="UP001374584"/>
    </source>
</evidence>
<protein>
    <submittedName>
        <fullName evidence="1">Uncharacterized protein</fullName>
    </submittedName>
</protein>
<reference evidence="1 2" key="1">
    <citation type="submission" date="2024-01" db="EMBL/GenBank/DDBJ databases">
        <title>The genomes of 5 underutilized Papilionoideae crops provide insights into root nodulation and disease resistanc.</title>
        <authorList>
            <person name="Jiang F."/>
        </authorList>
    </citation>
    <scope>NUCLEOTIDE SEQUENCE [LARGE SCALE GENOMIC DNA]</scope>
    <source>
        <strain evidence="1">JINMINGXINNONG_FW02</strain>
        <tissue evidence="1">Leaves</tissue>
    </source>
</reference>
<comment type="caution">
    <text evidence="1">The sequence shown here is derived from an EMBL/GenBank/DDBJ whole genome shotgun (WGS) entry which is preliminary data.</text>
</comment>